<sequence>MKSSFALLATYTLLMSRTASSMPVLDLRSLESRDPTPADHASALYAYIVEDSELERNKEKRENDASALYAYIVEDSELDQIKAKRENDASALYAYIVHDSELED</sequence>
<evidence type="ECO:0000313" key="2">
    <source>
        <dbReference type="EMBL" id="OKL58114.1"/>
    </source>
</evidence>
<organism evidence="2 3">
    <name type="scientific">Talaromyces atroroseus</name>
    <dbReference type="NCBI Taxonomy" id="1441469"/>
    <lineage>
        <taxon>Eukaryota</taxon>
        <taxon>Fungi</taxon>
        <taxon>Dikarya</taxon>
        <taxon>Ascomycota</taxon>
        <taxon>Pezizomycotina</taxon>
        <taxon>Eurotiomycetes</taxon>
        <taxon>Eurotiomycetidae</taxon>
        <taxon>Eurotiales</taxon>
        <taxon>Trichocomaceae</taxon>
        <taxon>Talaromyces</taxon>
        <taxon>Talaromyces sect. Trachyspermi</taxon>
    </lineage>
</organism>
<proteinExistence type="predicted"/>
<accession>A0A225AIN1</accession>
<keyword evidence="1" id="KW-0732">Signal</keyword>
<evidence type="ECO:0000256" key="1">
    <source>
        <dbReference type="SAM" id="SignalP"/>
    </source>
</evidence>
<dbReference type="GeneID" id="31006621"/>
<gene>
    <name evidence="2" type="ORF">UA08_06866</name>
</gene>
<dbReference type="RefSeq" id="XP_020118235.1">
    <property type="nucleotide sequence ID" value="XM_020269190.1"/>
</dbReference>
<feature type="signal peptide" evidence="1">
    <location>
        <begin position="1"/>
        <end position="21"/>
    </location>
</feature>
<dbReference type="OrthoDB" id="4481566at2759"/>
<comment type="caution">
    <text evidence="2">The sequence shown here is derived from an EMBL/GenBank/DDBJ whole genome shotgun (WGS) entry which is preliminary data.</text>
</comment>
<dbReference type="Proteomes" id="UP000214365">
    <property type="component" value="Unassembled WGS sequence"/>
</dbReference>
<dbReference type="AlphaFoldDB" id="A0A225AIN1"/>
<evidence type="ECO:0000313" key="3">
    <source>
        <dbReference type="Proteomes" id="UP000214365"/>
    </source>
</evidence>
<keyword evidence="3" id="KW-1185">Reference proteome</keyword>
<dbReference type="EMBL" id="LFMY01000010">
    <property type="protein sequence ID" value="OKL58114.1"/>
    <property type="molecule type" value="Genomic_DNA"/>
</dbReference>
<protein>
    <submittedName>
        <fullName evidence="2">Uncharacterized protein</fullName>
    </submittedName>
</protein>
<feature type="chain" id="PRO_5011734541" evidence="1">
    <location>
        <begin position="22"/>
        <end position="104"/>
    </location>
</feature>
<reference evidence="2 3" key="1">
    <citation type="submission" date="2015-06" db="EMBL/GenBank/DDBJ databases">
        <title>Talaromyces atroroseus IBT 11181 draft genome.</title>
        <authorList>
            <person name="Rasmussen K.B."/>
            <person name="Rasmussen S."/>
            <person name="Petersen B."/>
            <person name="Sicheritz-Ponten T."/>
            <person name="Mortensen U.H."/>
            <person name="Thrane U."/>
        </authorList>
    </citation>
    <scope>NUCLEOTIDE SEQUENCE [LARGE SCALE GENOMIC DNA]</scope>
    <source>
        <strain evidence="2 3">IBT 11181</strain>
    </source>
</reference>
<name>A0A225AIN1_TALAT</name>